<reference evidence="3 4" key="1">
    <citation type="submission" date="2022-11" db="EMBL/GenBank/DDBJ databases">
        <title>Minimal conservation of predation-associated metabolite biosynthetic gene clusters underscores biosynthetic potential of Myxococcota including descriptions for ten novel species: Archangium lansinium sp. nov., Myxococcus landrumus sp. nov., Nannocystis bai.</title>
        <authorList>
            <person name="Ahearne A."/>
            <person name="Stevens C."/>
            <person name="Dowd S."/>
        </authorList>
    </citation>
    <scope>NUCLEOTIDE SEQUENCE [LARGE SCALE GENOMIC DNA]</scope>
    <source>
        <strain evidence="3 4">NCELM</strain>
    </source>
</reference>
<evidence type="ECO:0000256" key="1">
    <source>
        <dbReference type="SAM" id="MobiDB-lite"/>
    </source>
</evidence>
<keyword evidence="2" id="KW-0732">Signal</keyword>
<keyword evidence="4" id="KW-1185">Reference proteome</keyword>
<evidence type="ECO:0000313" key="4">
    <source>
        <dbReference type="Proteomes" id="UP001217838"/>
    </source>
</evidence>
<name>A0ABT5BKD4_9BACT</name>
<proteinExistence type="predicted"/>
<feature type="region of interest" description="Disordered" evidence="1">
    <location>
        <begin position="21"/>
        <end position="51"/>
    </location>
</feature>
<accession>A0ABT5BKD4</accession>
<feature type="compositionally biased region" description="Pro residues" evidence="1">
    <location>
        <begin position="39"/>
        <end position="48"/>
    </location>
</feature>
<protein>
    <submittedName>
        <fullName evidence="3">Uncharacterized protein</fullName>
    </submittedName>
</protein>
<organism evidence="3 4">
    <name type="scientific">Nannocystis radixulma</name>
    <dbReference type="NCBI Taxonomy" id="2995305"/>
    <lineage>
        <taxon>Bacteria</taxon>
        <taxon>Pseudomonadati</taxon>
        <taxon>Myxococcota</taxon>
        <taxon>Polyangia</taxon>
        <taxon>Nannocystales</taxon>
        <taxon>Nannocystaceae</taxon>
        <taxon>Nannocystis</taxon>
    </lineage>
</organism>
<dbReference type="Proteomes" id="UP001217838">
    <property type="component" value="Unassembled WGS sequence"/>
</dbReference>
<gene>
    <name evidence="3" type="ORF">POL58_43100</name>
</gene>
<dbReference type="RefSeq" id="WP_272009022.1">
    <property type="nucleotide sequence ID" value="NZ_JAQNDN010000024.1"/>
</dbReference>
<dbReference type="EMBL" id="JAQNDN010000024">
    <property type="protein sequence ID" value="MDC0674614.1"/>
    <property type="molecule type" value="Genomic_DNA"/>
</dbReference>
<evidence type="ECO:0000313" key="3">
    <source>
        <dbReference type="EMBL" id="MDC0674614.1"/>
    </source>
</evidence>
<dbReference type="PROSITE" id="PS51257">
    <property type="entry name" value="PROKAR_LIPOPROTEIN"/>
    <property type="match status" value="1"/>
</dbReference>
<feature type="signal peptide" evidence="2">
    <location>
        <begin position="1"/>
        <end position="22"/>
    </location>
</feature>
<feature type="chain" id="PRO_5045840309" evidence="2">
    <location>
        <begin position="23"/>
        <end position="199"/>
    </location>
</feature>
<sequence length="199" mass="20706">MSARIDLLVTLGLGLLACTAPAATPPPAPAPAKAEPASTPTPPPPPPAAEDATLADRLAEANTPPELLERGAAAKIWGDHAIDRGINPFYLRGDFDGDAAPDYLVSVVPKLGGGALPRLVVLRGGNRPAVWLDDDPKAGLTLPARDAWYVHDRGTSVPAGPGGKAPALKGDGIVMMKLESSSALVYWDGSRFRSHWLSD</sequence>
<comment type="caution">
    <text evidence="3">The sequence shown here is derived from an EMBL/GenBank/DDBJ whole genome shotgun (WGS) entry which is preliminary data.</text>
</comment>
<evidence type="ECO:0000256" key="2">
    <source>
        <dbReference type="SAM" id="SignalP"/>
    </source>
</evidence>